<dbReference type="InterPro" id="IPR029063">
    <property type="entry name" value="SAM-dependent_MTases_sf"/>
</dbReference>
<dbReference type="Pfam" id="PF13727">
    <property type="entry name" value="CoA_binding_3"/>
    <property type="match status" value="1"/>
</dbReference>
<dbReference type="Proteomes" id="UP000464657">
    <property type="component" value="Chromosome"/>
</dbReference>
<dbReference type="SUPFAM" id="SSF51735">
    <property type="entry name" value="NAD(P)-binding Rossmann-fold domains"/>
    <property type="match status" value="1"/>
</dbReference>
<dbReference type="InterPro" id="IPR036291">
    <property type="entry name" value="NAD(P)-bd_dom_sf"/>
</dbReference>
<accession>A0A7L4ZLS6</accession>
<dbReference type="OrthoDB" id="9803111at2"/>
<dbReference type="InterPro" id="IPR051203">
    <property type="entry name" value="Polysaccharide_Synthase-Rel"/>
</dbReference>
<feature type="transmembrane region" description="Helical" evidence="2">
    <location>
        <begin position="31"/>
        <end position="55"/>
    </location>
</feature>
<dbReference type="KEGG" id="kan:IMCC3317_28260"/>
<keyword evidence="5" id="KW-1185">Reference proteome</keyword>
<dbReference type="AlphaFoldDB" id="A0A7L4ZLS6"/>
<dbReference type="PANTHER" id="PTHR43318:SF1">
    <property type="entry name" value="POLYSACCHARIDE BIOSYNTHESIS PROTEIN EPSC-RELATED"/>
    <property type="match status" value="1"/>
</dbReference>
<feature type="transmembrane region" description="Helical" evidence="2">
    <location>
        <begin position="137"/>
        <end position="161"/>
    </location>
</feature>
<gene>
    <name evidence="4" type="primary">pglF</name>
    <name evidence="4" type="ORF">IMCC3317_28260</name>
</gene>
<keyword evidence="2" id="KW-0812">Transmembrane</keyword>
<feature type="transmembrane region" description="Helical" evidence="2">
    <location>
        <begin position="105"/>
        <end position="125"/>
    </location>
</feature>
<evidence type="ECO:0000259" key="3">
    <source>
        <dbReference type="Pfam" id="PF02719"/>
    </source>
</evidence>
<sequence>MKIPNSRKIKEALKQVLKSSKKRIDFKNIGYLPRWLILCFDMFICCVAIIITSVIVDNINISNINTPTSQSLFGFSPSSGLVLITNLLFFIFFRTYAGLIRHSTFIDAIKFFLASLSTLITLLIVDSSHFMFRGSNLFLIPELFIYFVMSFTFLLLFRVLVKQVFEAYFDYAAKEDQIKVMIYGIDSNAIAISNALKVERPMRYKLIGFIDKKGKNQSKEILGLPIIHLKRKLSVILRAHGANAIILADKSITQEERIKIVDECLEHNFKVFRAPIVSDMEDNDNVNLAQQIQNVQIEDLLEREPIVLNNKLIAKELYNRRILVTGGAGSIGSEIARQVSNYKPQKLIIVDQAETPLYQIQMEIRSKFPDLDFEAIIADVRDKDKLDNIFELHKPQVVYHAAAYKHVPLMEDNPSQAIFVNVMGTKNVADCSLKHKVEKFVLVSTDKAVNPSNVMGASKRIAEIYVQTLQETFKKDTRYTTNYVTTRFGNVLGSNGSVVPLFKKQIAEGGPLTITHPDIIRYFMTIPEACQLVLEAGAMGHGGEIYIFDMGEAVKIIDLAKKIIKLAGFIPNKDIHIKIIGLRPGEKLYEELLNDKSTTLPTYNEKIMIARGEMYDYEEINSNIGELIDSAALFDKVEVVKRMKAIVPEYKSMNSSYEKLDKKEKDTPINTLKKAKVKVTK</sequence>
<dbReference type="PANTHER" id="PTHR43318">
    <property type="entry name" value="UDP-N-ACETYLGLUCOSAMINE 4,6-DEHYDRATASE"/>
    <property type="match status" value="1"/>
</dbReference>
<protein>
    <submittedName>
        <fullName evidence="4">UDP-N-acetyl-alpha-D-glucosamine C6 dehydratase</fullName>
        <ecNumber evidence="4">4.2.1.135</ecNumber>
    </submittedName>
</protein>
<keyword evidence="2" id="KW-1133">Transmembrane helix</keyword>
<dbReference type="CDD" id="cd05237">
    <property type="entry name" value="UDP_invert_4-6DH_SDR_e"/>
    <property type="match status" value="1"/>
</dbReference>
<dbReference type="RefSeq" id="WP_160130072.1">
    <property type="nucleotide sequence ID" value="NZ_CP019288.1"/>
</dbReference>
<keyword evidence="4" id="KW-0456">Lyase</keyword>
<proteinExistence type="inferred from homology"/>
<evidence type="ECO:0000256" key="1">
    <source>
        <dbReference type="ARBA" id="ARBA00007430"/>
    </source>
</evidence>
<keyword evidence="2" id="KW-0472">Membrane</keyword>
<dbReference type="Pfam" id="PF02719">
    <property type="entry name" value="Polysacc_synt_2"/>
    <property type="match status" value="1"/>
</dbReference>
<name>A0A7L4ZLS6_9FLAO</name>
<dbReference type="EC" id="4.2.1.135" evidence="4"/>
<feature type="domain" description="Polysaccharide biosynthesis protein CapD-like" evidence="3">
    <location>
        <begin position="322"/>
        <end position="610"/>
    </location>
</feature>
<evidence type="ECO:0000313" key="5">
    <source>
        <dbReference type="Proteomes" id="UP000464657"/>
    </source>
</evidence>
<evidence type="ECO:0000256" key="2">
    <source>
        <dbReference type="SAM" id="Phobius"/>
    </source>
</evidence>
<dbReference type="GO" id="GO:0016829">
    <property type="term" value="F:lyase activity"/>
    <property type="evidence" value="ECO:0007669"/>
    <property type="project" value="UniProtKB-KW"/>
</dbReference>
<organism evidence="4 5">
    <name type="scientific">Kordia antarctica</name>
    <dbReference type="NCBI Taxonomy" id="1218801"/>
    <lineage>
        <taxon>Bacteria</taxon>
        <taxon>Pseudomonadati</taxon>
        <taxon>Bacteroidota</taxon>
        <taxon>Flavobacteriia</taxon>
        <taxon>Flavobacteriales</taxon>
        <taxon>Flavobacteriaceae</taxon>
        <taxon>Kordia</taxon>
    </lineage>
</organism>
<dbReference type="Gene3D" id="3.40.50.720">
    <property type="entry name" value="NAD(P)-binding Rossmann-like Domain"/>
    <property type="match status" value="2"/>
</dbReference>
<dbReference type="InterPro" id="IPR003869">
    <property type="entry name" value="Polysac_CapD-like"/>
</dbReference>
<comment type="similarity">
    <text evidence="1">Belongs to the polysaccharide synthase family.</text>
</comment>
<dbReference type="SUPFAM" id="SSF53335">
    <property type="entry name" value="S-adenosyl-L-methionine-dependent methyltransferases"/>
    <property type="match status" value="1"/>
</dbReference>
<reference evidence="4 5" key="1">
    <citation type="journal article" date="2013" name="Int. J. Syst. Evol. Microbiol.">
        <title>Kordia antarctica sp. nov., isolated from Antarctic seawater.</title>
        <authorList>
            <person name="Baek K."/>
            <person name="Choi A."/>
            <person name="Kang I."/>
            <person name="Lee K."/>
            <person name="Cho J.C."/>
        </authorList>
    </citation>
    <scope>NUCLEOTIDE SEQUENCE [LARGE SCALE GENOMIC DNA]</scope>
    <source>
        <strain evidence="4 5">IMCC3317</strain>
    </source>
</reference>
<evidence type="ECO:0000313" key="4">
    <source>
        <dbReference type="EMBL" id="QHI37447.1"/>
    </source>
</evidence>
<dbReference type="EMBL" id="CP019288">
    <property type="protein sequence ID" value="QHI37447.1"/>
    <property type="molecule type" value="Genomic_DNA"/>
</dbReference>
<feature type="transmembrane region" description="Helical" evidence="2">
    <location>
        <begin position="75"/>
        <end position="93"/>
    </location>
</feature>